<dbReference type="Proteomes" id="UP001596390">
    <property type="component" value="Unassembled WGS sequence"/>
</dbReference>
<keyword evidence="2" id="KW-1185">Reference proteome</keyword>
<sequence length="212" mass="21809">MRRTRSPRSRRALLAAVTGAATATAGCALLPEEPEPIEARAERPAFLPDAAAAERGYEETISAETTVTTSITVDLSGDVQISNTREVIATVFRRGYAADDGRRFGVVTAPAVAVIEQPEVVRDPITGVSAARAVELATGASVSSVSDWTDGQSRTVLGTGAESATATATGDGTDVELERARVRAGGDAVTAIAIAPTGDKADPPFGEISRDA</sequence>
<gene>
    <name evidence="1" type="ORF">ACFQMK_11445</name>
</gene>
<dbReference type="Pfam" id="PF20127">
    <property type="entry name" value="DUF6517"/>
    <property type="match status" value="1"/>
</dbReference>
<evidence type="ECO:0000313" key="2">
    <source>
        <dbReference type="Proteomes" id="UP001596390"/>
    </source>
</evidence>
<accession>A0ABD5YIV1</accession>
<dbReference type="AlphaFoldDB" id="A0ABD5YIV1"/>
<comment type="caution">
    <text evidence="1">The sequence shown here is derived from an EMBL/GenBank/DDBJ whole genome shotgun (WGS) entry which is preliminary data.</text>
</comment>
<organism evidence="1 2">
    <name type="scientific">Halorubrum yunnanense</name>
    <dbReference type="NCBI Taxonomy" id="1526162"/>
    <lineage>
        <taxon>Archaea</taxon>
        <taxon>Methanobacteriati</taxon>
        <taxon>Methanobacteriota</taxon>
        <taxon>Stenosarchaea group</taxon>
        <taxon>Halobacteria</taxon>
        <taxon>Halobacteriales</taxon>
        <taxon>Haloferacaceae</taxon>
        <taxon>Halorubrum</taxon>
    </lineage>
</organism>
<dbReference type="InterPro" id="IPR006311">
    <property type="entry name" value="TAT_signal"/>
</dbReference>
<dbReference type="RefSeq" id="WP_267664832.1">
    <property type="nucleotide sequence ID" value="NZ_JAODIX010000046.1"/>
</dbReference>
<name>A0ABD5YIV1_9EURY</name>
<dbReference type="InterPro" id="IPR045396">
    <property type="entry name" value="DUF6517"/>
</dbReference>
<evidence type="ECO:0000313" key="1">
    <source>
        <dbReference type="EMBL" id="MFC7187493.1"/>
    </source>
</evidence>
<reference evidence="1 2" key="1">
    <citation type="journal article" date="2019" name="Int. J. Syst. Evol. Microbiol.">
        <title>The Global Catalogue of Microorganisms (GCM) 10K type strain sequencing project: providing services to taxonomists for standard genome sequencing and annotation.</title>
        <authorList>
            <consortium name="The Broad Institute Genomics Platform"/>
            <consortium name="The Broad Institute Genome Sequencing Center for Infectious Disease"/>
            <person name="Wu L."/>
            <person name="Ma J."/>
        </authorList>
    </citation>
    <scope>NUCLEOTIDE SEQUENCE [LARGE SCALE GENOMIC DNA]</scope>
    <source>
        <strain evidence="1 2">Q85</strain>
    </source>
</reference>
<dbReference type="PROSITE" id="PS51257">
    <property type="entry name" value="PROKAR_LIPOPROTEIN"/>
    <property type="match status" value="1"/>
</dbReference>
<protein>
    <submittedName>
        <fullName evidence="1">DUF6517 family protein</fullName>
    </submittedName>
</protein>
<dbReference type="PROSITE" id="PS51318">
    <property type="entry name" value="TAT"/>
    <property type="match status" value="1"/>
</dbReference>
<dbReference type="EMBL" id="JBHSZZ010000046">
    <property type="protein sequence ID" value="MFC7187493.1"/>
    <property type="molecule type" value="Genomic_DNA"/>
</dbReference>
<proteinExistence type="predicted"/>